<keyword evidence="5 11" id="KW-0378">Hydrolase</keyword>
<dbReference type="InterPro" id="IPR001930">
    <property type="entry name" value="Peptidase_M1"/>
</dbReference>
<dbReference type="InterPro" id="IPR014782">
    <property type="entry name" value="Peptidase_M1_dom"/>
</dbReference>
<feature type="site" description="Transition state stabilizer" evidence="10">
    <location>
        <position position="496"/>
    </location>
</feature>
<dbReference type="PANTHER" id="PTHR11533">
    <property type="entry name" value="PROTEASE M1 ZINC METALLOPROTEASE"/>
    <property type="match status" value="1"/>
</dbReference>
<evidence type="ECO:0000256" key="10">
    <source>
        <dbReference type="PIRSR" id="PIRSR634016-4"/>
    </source>
</evidence>
<evidence type="ECO:0000256" key="4">
    <source>
        <dbReference type="ARBA" id="ARBA00022723"/>
    </source>
</evidence>
<organism evidence="15 16">
    <name type="scientific">Trichodelitschia bisporula</name>
    <dbReference type="NCBI Taxonomy" id="703511"/>
    <lineage>
        <taxon>Eukaryota</taxon>
        <taxon>Fungi</taxon>
        <taxon>Dikarya</taxon>
        <taxon>Ascomycota</taxon>
        <taxon>Pezizomycotina</taxon>
        <taxon>Dothideomycetes</taxon>
        <taxon>Dothideomycetes incertae sedis</taxon>
        <taxon>Phaeotrichales</taxon>
        <taxon>Phaeotrichaceae</taxon>
        <taxon>Trichodelitschia</taxon>
    </lineage>
</organism>
<dbReference type="GO" id="GO:0008270">
    <property type="term" value="F:zinc ion binding"/>
    <property type="evidence" value="ECO:0007669"/>
    <property type="project" value="UniProtKB-UniRule"/>
</dbReference>
<dbReference type="GO" id="GO:0042277">
    <property type="term" value="F:peptide binding"/>
    <property type="evidence" value="ECO:0007669"/>
    <property type="project" value="TreeGrafter"/>
</dbReference>
<dbReference type="InterPro" id="IPR024571">
    <property type="entry name" value="ERAP1-like_C_dom"/>
</dbReference>
<feature type="binding site" evidence="9">
    <location>
        <position position="414"/>
    </location>
    <ligand>
        <name>Zn(2+)</name>
        <dbReference type="ChEBI" id="CHEBI:29105"/>
        <note>catalytic</note>
    </ligand>
</feature>
<evidence type="ECO:0000256" key="9">
    <source>
        <dbReference type="PIRSR" id="PIRSR634016-3"/>
    </source>
</evidence>
<dbReference type="InterPro" id="IPR034016">
    <property type="entry name" value="M1_APN-typ"/>
</dbReference>
<proteinExistence type="inferred from homology"/>
<dbReference type="FunFam" id="1.10.390.10:FF:000001">
    <property type="entry name" value="Aminopeptidase"/>
    <property type="match status" value="1"/>
</dbReference>
<protein>
    <recommendedName>
        <fullName evidence="11">Aminopeptidase</fullName>
        <ecNumber evidence="11">3.4.11.-</ecNumber>
    </recommendedName>
</protein>
<name>A0A6G1HML4_9PEZI</name>
<dbReference type="OrthoDB" id="10031169at2759"/>
<dbReference type="PRINTS" id="PR00756">
    <property type="entry name" value="ALADIPTASE"/>
</dbReference>
<feature type="binding site" evidence="9">
    <location>
        <position position="410"/>
    </location>
    <ligand>
        <name>Zn(2+)</name>
        <dbReference type="ChEBI" id="CHEBI:29105"/>
        <note>catalytic</note>
    </ligand>
</feature>
<feature type="domain" description="ERAP1-like C-terminal" evidence="13">
    <location>
        <begin position="630"/>
        <end position="945"/>
    </location>
</feature>
<dbReference type="GO" id="GO:0016020">
    <property type="term" value="C:membrane"/>
    <property type="evidence" value="ECO:0007669"/>
    <property type="project" value="TreeGrafter"/>
</dbReference>
<feature type="binding site" evidence="9">
    <location>
        <position position="433"/>
    </location>
    <ligand>
        <name>Zn(2+)</name>
        <dbReference type="ChEBI" id="CHEBI:29105"/>
        <note>catalytic</note>
    </ligand>
</feature>
<evidence type="ECO:0000256" key="11">
    <source>
        <dbReference type="RuleBase" id="RU364040"/>
    </source>
</evidence>
<evidence type="ECO:0000259" key="12">
    <source>
        <dbReference type="Pfam" id="PF01433"/>
    </source>
</evidence>
<feature type="active site" description="Proton acceptor" evidence="8">
    <location>
        <position position="411"/>
    </location>
</feature>
<keyword evidence="6 9" id="KW-0862">Zinc</keyword>
<accession>A0A6G1HML4</accession>
<keyword evidence="3 11" id="KW-0645">Protease</keyword>
<keyword evidence="7 11" id="KW-0482">Metalloprotease</keyword>
<dbReference type="InterPro" id="IPR050344">
    <property type="entry name" value="Peptidase_M1_aminopeptidases"/>
</dbReference>
<evidence type="ECO:0000259" key="14">
    <source>
        <dbReference type="Pfam" id="PF17900"/>
    </source>
</evidence>
<dbReference type="Gene3D" id="2.60.40.1910">
    <property type="match status" value="1"/>
</dbReference>
<evidence type="ECO:0000256" key="1">
    <source>
        <dbReference type="ARBA" id="ARBA00010136"/>
    </source>
</evidence>
<dbReference type="AlphaFoldDB" id="A0A6G1HML4"/>
<dbReference type="CDD" id="cd09601">
    <property type="entry name" value="M1_APN-Q_like"/>
    <property type="match status" value="1"/>
</dbReference>
<sequence length="969" mass="108614">MPLSFPRAQPPALLRAWVAGSCPAACRASKLRLHATSGSGAVLKCRHRVNAGPFDTPIARLTSQATKATATSVKLQFNYALRIAQRRTYCSYHSRERTMSDRDVLPAAVKPTHYALSISNLEFKNWTYQGVVRIDLDIKSAGTEVVLNVHQLSIKSARLDGGDEGSVSYDKENQRVILAFKEYQAGKHVLEVKFGGIMNNQMAGFYRSRYKPKVPAAAGVPRDDEYHYMLSTQFESCDARRAFPCFDEPNLKATFDFEIEIPEDHVALSNMLEKETRKSRDGWKVVSFDMTPVMSTYLLAWAVGDFEYIESFTEREYNGKKLPVRVYTTRGLKEQGRYALEHAGPTVDYFSKIFRIDYPLPKVDLLAVHEFSLGAMENWGLITYRTTALLFDEKQSDQRYKNRIAYLVAHELAHQWFGNLVTMDWWSELWLNEGFATWVGWLAVDHLHPEWNVWAQFVSESLQTAFQLDSIRNSHPIEVPVRNALEVDQIFDHISYLKGSSVIRMLSAHLGTETFLLGVSNYLKAHKYSNATTNDLWSALSSASGQDVNAFMDPWIRKIGFPVVTLTEEPNQLTVSQARFLLTGDVKPEEDETTWWIPLGLKEGGKTAAEVDAGALTAKKDVLRTANDEFYKLNVDQNGFYRTNYPAARLQKLGAQRAQLSTEDRIGLVGDAAALAQSGDGTTAAFLAMVEGFGDEKEYLVWQQMLSALGHIQSIFADVPGVKDGLRKFSLKLLTPATERVGWTFEEGESLLTGQLRALLIAQAGLAGHEGVIAEAQRQFKEFAKGDCNVIHPSLRSPVFRIAIKAGGREEYEAVKAFYKNTTAVDGKEIALQSMGRVQSAELARDLLNFAFSPAVAVQDRHSVGISLASNSAVRVEVWNFVKENWESKVYPELSGNMVVLERFLKSGLSKFASWEVKKDIEGFFEGKDQRGYDRGLGVVLDTIAGAAKYREREAEGIKEWLTKAGYIQ</sequence>
<dbReference type="Gene3D" id="1.25.50.20">
    <property type="match status" value="1"/>
</dbReference>
<evidence type="ECO:0000313" key="16">
    <source>
        <dbReference type="Proteomes" id="UP000799640"/>
    </source>
</evidence>
<dbReference type="SUPFAM" id="SSF55486">
    <property type="entry name" value="Metalloproteases ('zincins'), catalytic domain"/>
    <property type="match status" value="1"/>
</dbReference>
<comment type="cofactor">
    <cofactor evidence="9 11">
        <name>Zn(2+)</name>
        <dbReference type="ChEBI" id="CHEBI:29105"/>
    </cofactor>
    <text evidence="9 11">Binds 1 zinc ion per subunit.</text>
</comment>
<evidence type="ECO:0000256" key="5">
    <source>
        <dbReference type="ARBA" id="ARBA00022801"/>
    </source>
</evidence>
<dbReference type="EMBL" id="ML996704">
    <property type="protein sequence ID" value="KAF2397077.1"/>
    <property type="molecule type" value="Genomic_DNA"/>
</dbReference>
<dbReference type="EC" id="3.4.11.-" evidence="11"/>
<dbReference type="InterPro" id="IPR027268">
    <property type="entry name" value="Peptidase_M4/M1_CTD_sf"/>
</dbReference>
<feature type="domain" description="Peptidase M1 membrane alanine aminopeptidase" evidence="12">
    <location>
        <begin position="338"/>
        <end position="555"/>
    </location>
</feature>
<gene>
    <name evidence="15" type="ORF">EJ06DRAFT_533267</name>
</gene>
<evidence type="ECO:0000256" key="3">
    <source>
        <dbReference type="ARBA" id="ARBA00022670"/>
    </source>
</evidence>
<dbReference type="InterPro" id="IPR045357">
    <property type="entry name" value="Aminopeptidase_N-like_N"/>
</dbReference>
<evidence type="ECO:0000259" key="13">
    <source>
        <dbReference type="Pfam" id="PF11838"/>
    </source>
</evidence>
<dbReference type="Pfam" id="PF11838">
    <property type="entry name" value="ERAP1_C"/>
    <property type="match status" value="1"/>
</dbReference>
<dbReference type="Gene3D" id="2.60.40.1730">
    <property type="entry name" value="tricorn interacting facor f3 domain"/>
    <property type="match status" value="1"/>
</dbReference>
<dbReference type="Proteomes" id="UP000799640">
    <property type="component" value="Unassembled WGS sequence"/>
</dbReference>
<evidence type="ECO:0000256" key="2">
    <source>
        <dbReference type="ARBA" id="ARBA00022438"/>
    </source>
</evidence>
<dbReference type="GO" id="GO:0006508">
    <property type="term" value="P:proteolysis"/>
    <property type="evidence" value="ECO:0007669"/>
    <property type="project" value="UniProtKB-KW"/>
</dbReference>
<dbReference type="GO" id="GO:0070006">
    <property type="term" value="F:metalloaminopeptidase activity"/>
    <property type="evidence" value="ECO:0007669"/>
    <property type="project" value="TreeGrafter"/>
</dbReference>
<dbReference type="InterPro" id="IPR042097">
    <property type="entry name" value="Aminopeptidase_N-like_N_sf"/>
</dbReference>
<keyword evidence="2 11" id="KW-0031">Aminopeptidase</keyword>
<dbReference type="GO" id="GO:0043171">
    <property type="term" value="P:peptide catabolic process"/>
    <property type="evidence" value="ECO:0007669"/>
    <property type="project" value="TreeGrafter"/>
</dbReference>
<dbReference type="GO" id="GO:0005737">
    <property type="term" value="C:cytoplasm"/>
    <property type="evidence" value="ECO:0007669"/>
    <property type="project" value="TreeGrafter"/>
</dbReference>
<dbReference type="FunFam" id="2.60.40.1730:FF:000002">
    <property type="entry name" value="Aminopeptidase"/>
    <property type="match status" value="1"/>
</dbReference>
<evidence type="ECO:0000313" key="15">
    <source>
        <dbReference type="EMBL" id="KAF2397077.1"/>
    </source>
</evidence>
<reference evidence="15" key="1">
    <citation type="journal article" date="2020" name="Stud. Mycol.">
        <title>101 Dothideomycetes genomes: a test case for predicting lifestyles and emergence of pathogens.</title>
        <authorList>
            <person name="Haridas S."/>
            <person name="Albert R."/>
            <person name="Binder M."/>
            <person name="Bloem J."/>
            <person name="Labutti K."/>
            <person name="Salamov A."/>
            <person name="Andreopoulos B."/>
            <person name="Baker S."/>
            <person name="Barry K."/>
            <person name="Bills G."/>
            <person name="Bluhm B."/>
            <person name="Cannon C."/>
            <person name="Castanera R."/>
            <person name="Culley D."/>
            <person name="Daum C."/>
            <person name="Ezra D."/>
            <person name="Gonzalez J."/>
            <person name="Henrissat B."/>
            <person name="Kuo A."/>
            <person name="Liang C."/>
            <person name="Lipzen A."/>
            <person name="Lutzoni F."/>
            <person name="Magnuson J."/>
            <person name="Mondo S."/>
            <person name="Nolan M."/>
            <person name="Ohm R."/>
            <person name="Pangilinan J."/>
            <person name="Park H.-J."/>
            <person name="Ramirez L."/>
            <person name="Alfaro M."/>
            <person name="Sun H."/>
            <person name="Tritt A."/>
            <person name="Yoshinaga Y."/>
            <person name="Zwiers L.-H."/>
            <person name="Turgeon B."/>
            <person name="Goodwin S."/>
            <person name="Spatafora J."/>
            <person name="Crous P."/>
            <person name="Grigoriev I."/>
        </authorList>
    </citation>
    <scope>NUCLEOTIDE SEQUENCE</scope>
    <source>
        <strain evidence="15">CBS 262.69</strain>
    </source>
</reference>
<dbReference type="PANTHER" id="PTHR11533:SF171">
    <property type="entry name" value="AMINOPEPTIDASE"/>
    <property type="match status" value="1"/>
</dbReference>
<dbReference type="Pfam" id="PF01433">
    <property type="entry name" value="Peptidase_M1"/>
    <property type="match status" value="1"/>
</dbReference>
<evidence type="ECO:0000256" key="7">
    <source>
        <dbReference type="ARBA" id="ARBA00023049"/>
    </source>
</evidence>
<dbReference type="FunFam" id="2.60.40.1910:FF:000004">
    <property type="entry name" value="Aminopeptidase"/>
    <property type="match status" value="1"/>
</dbReference>
<keyword evidence="4 9" id="KW-0479">Metal-binding</keyword>
<dbReference type="FunFam" id="1.25.50.20:FF:000002">
    <property type="entry name" value="Aminopeptidase"/>
    <property type="match status" value="1"/>
</dbReference>
<feature type="domain" description="Aminopeptidase N-like N-terminal" evidence="14">
    <location>
        <begin position="110"/>
        <end position="298"/>
    </location>
</feature>
<evidence type="ECO:0000256" key="8">
    <source>
        <dbReference type="PIRSR" id="PIRSR634016-1"/>
    </source>
</evidence>
<dbReference type="Pfam" id="PF17900">
    <property type="entry name" value="Peptidase_M1_N"/>
    <property type="match status" value="1"/>
</dbReference>
<dbReference type="SUPFAM" id="SSF63737">
    <property type="entry name" value="Leukotriene A4 hydrolase N-terminal domain"/>
    <property type="match status" value="1"/>
</dbReference>
<evidence type="ECO:0000256" key="6">
    <source>
        <dbReference type="ARBA" id="ARBA00022833"/>
    </source>
</evidence>
<comment type="similarity">
    <text evidence="1 11">Belongs to the peptidase M1 family.</text>
</comment>
<keyword evidence="16" id="KW-1185">Reference proteome</keyword>
<dbReference type="Gene3D" id="1.10.390.10">
    <property type="entry name" value="Neutral Protease Domain 2"/>
    <property type="match status" value="1"/>
</dbReference>